<dbReference type="Pfam" id="PF13672">
    <property type="entry name" value="PP2C_2"/>
    <property type="match status" value="1"/>
</dbReference>
<proteinExistence type="inferred from homology"/>
<dbReference type="InterPro" id="IPR036457">
    <property type="entry name" value="PPM-type-like_dom_sf"/>
</dbReference>
<reference evidence="4" key="1">
    <citation type="journal article" date="2010" name="Science">
        <title>Signatures of adaptation to obligate biotrophy in the Hyaloperonospora arabidopsidis genome.</title>
        <authorList>
            <person name="Baxter L."/>
            <person name="Tripathy S."/>
            <person name="Ishaque N."/>
            <person name="Boot N."/>
            <person name="Cabral A."/>
            <person name="Kemen E."/>
            <person name="Thines M."/>
            <person name="Ah-Fong A."/>
            <person name="Anderson R."/>
            <person name="Badejoko W."/>
            <person name="Bittner-Eddy P."/>
            <person name="Boore J.L."/>
            <person name="Chibucos M.C."/>
            <person name="Coates M."/>
            <person name="Dehal P."/>
            <person name="Delehaunty K."/>
            <person name="Dong S."/>
            <person name="Downton P."/>
            <person name="Dumas B."/>
            <person name="Fabro G."/>
            <person name="Fronick C."/>
            <person name="Fuerstenberg S.I."/>
            <person name="Fulton L."/>
            <person name="Gaulin E."/>
            <person name="Govers F."/>
            <person name="Hughes L."/>
            <person name="Humphray S."/>
            <person name="Jiang R.H."/>
            <person name="Judelson H."/>
            <person name="Kamoun S."/>
            <person name="Kyung K."/>
            <person name="Meijer H."/>
            <person name="Minx P."/>
            <person name="Morris P."/>
            <person name="Nelson J."/>
            <person name="Phuntumart V."/>
            <person name="Qutob D."/>
            <person name="Rehmany A."/>
            <person name="Rougon-Cardoso A."/>
            <person name="Ryden P."/>
            <person name="Torto-Alalibo T."/>
            <person name="Studholme D."/>
            <person name="Wang Y."/>
            <person name="Win J."/>
            <person name="Wood J."/>
            <person name="Clifton S.W."/>
            <person name="Rogers J."/>
            <person name="Van den Ackerveken G."/>
            <person name="Jones J.D."/>
            <person name="McDowell J.M."/>
            <person name="Beynon J."/>
            <person name="Tyler B.M."/>
        </authorList>
    </citation>
    <scope>NUCLEOTIDE SEQUENCE [LARGE SCALE GENOMIC DNA]</scope>
    <source>
        <strain evidence="4">Emoy2</strain>
    </source>
</reference>
<dbReference type="InterPro" id="IPR039123">
    <property type="entry name" value="PPTC7"/>
</dbReference>
<keyword evidence="1" id="KW-0479">Metal-binding</keyword>
<protein>
    <recommendedName>
        <fullName evidence="1">Protein phosphatase</fullName>
        <ecNumber evidence="1">3.1.3.16</ecNumber>
    </recommendedName>
</protein>
<comment type="similarity">
    <text evidence="1">Belongs to the PP2C family.</text>
</comment>
<comment type="cofactor">
    <cofactor evidence="1">
        <name>Mg(2+)</name>
        <dbReference type="ChEBI" id="CHEBI:18420"/>
    </cofactor>
</comment>
<dbReference type="PROSITE" id="PS51746">
    <property type="entry name" value="PPM_2"/>
    <property type="match status" value="1"/>
</dbReference>
<evidence type="ECO:0000313" key="3">
    <source>
        <dbReference type="EnsemblProtists" id="HpaP801079"/>
    </source>
</evidence>
<keyword evidence="1" id="KW-0464">Manganese</keyword>
<dbReference type="OMA" id="STHNDIH"/>
<dbReference type="SMART" id="SM00332">
    <property type="entry name" value="PP2Cc"/>
    <property type="match status" value="1"/>
</dbReference>
<comment type="catalytic activity">
    <reaction evidence="1">
        <text>O-phospho-L-threonyl-[protein] + H2O = L-threonyl-[protein] + phosphate</text>
        <dbReference type="Rhea" id="RHEA:47004"/>
        <dbReference type="Rhea" id="RHEA-COMP:11060"/>
        <dbReference type="Rhea" id="RHEA-COMP:11605"/>
        <dbReference type="ChEBI" id="CHEBI:15377"/>
        <dbReference type="ChEBI" id="CHEBI:30013"/>
        <dbReference type="ChEBI" id="CHEBI:43474"/>
        <dbReference type="ChEBI" id="CHEBI:61977"/>
        <dbReference type="EC" id="3.1.3.16"/>
    </reaction>
</comment>
<evidence type="ECO:0000259" key="2">
    <source>
        <dbReference type="PROSITE" id="PS51746"/>
    </source>
</evidence>
<dbReference type="PANTHER" id="PTHR12320:SF1">
    <property type="entry name" value="PROTEIN PHOSPHATASE PTC7 HOMOLOG"/>
    <property type="match status" value="1"/>
</dbReference>
<feature type="domain" description="PPM-type phosphatase" evidence="2">
    <location>
        <begin position="57"/>
        <end position="284"/>
    </location>
</feature>
<evidence type="ECO:0000313" key="4">
    <source>
        <dbReference type="Proteomes" id="UP000011713"/>
    </source>
</evidence>
<dbReference type="InParanoid" id="M4B480"/>
<dbReference type="VEuPathDB" id="FungiDB:HpaG801079"/>
<keyword evidence="1" id="KW-0378">Hydrolase</keyword>
<dbReference type="STRING" id="559515.M4B480"/>
<evidence type="ECO:0000256" key="1">
    <source>
        <dbReference type="RuleBase" id="RU366020"/>
    </source>
</evidence>
<keyword evidence="1" id="KW-0904">Protein phosphatase</keyword>
<dbReference type="SUPFAM" id="SSF81606">
    <property type="entry name" value="PP2C-like"/>
    <property type="match status" value="1"/>
</dbReference>
<dbReference type="PANTHER" id="PTHR12320">
    <property type="entry name" value="PROTEIN PHOSPHATASE 2C"/>
    <property type="match status" value="1"/>
</dbReference>
<comment type="catalytic activity">
    <reaction evidence="1">
        <text>O-phospho-L-seryl-[protein] + H2O = L-seryl-[protein] + phosphate</text>
        <dbReference type="Rhea" id="RHEA:20629"/>
        <dbReference type="Rhea" id="RHEA-COMP:9863"/>
        <dbReference type="Rhea" id="RHEA-COMP:11604"/>
        <dbReference type="ChEBI" id="CHEBI:15377"/>
        <dbReference type="ChEBI" id="CHEBI:29999"/>
        <dbReference type="ChEBI" id="CHEBI:43474"/>
        <dbReference type="ChEBI" id="CHEBI:83421"/>
        <dbReference type="EC" id="3.1.3.16"/>
    </reaction>
</comment>
<dbReference type="GO" id="GO:0004722">
    <property type="term" value="F:protein serine/threonine phosphatase activity"/>
    <property type="evidence" value="ECO:0007669"/>
    <property type="project" value="UniProtKB-EC"/>
</dbReference>
<dbReference type="InterPro" id="IPR001932">
    <property type="entry name" value="PPM-type_phosphatase-like_dom"/>
</dbReference>
<dbReference type="EC" id="3.1.3.16" evidence="1"/>
<dbReference type="EnsemblProtists" id="HpaT801079">
    <property type="protein sequence ID" value="HpaP801079"/>
    <property type="gene ID" value="HpaG801079"/>
</dbReference>
<dbReference type="eggNOG" id="KOG1379">
    <property type="taxonomic scope" value="Eukaryota"/>
</dbReference>
<dbReference type="EMBL" id="JH598253">
    <property type="status" value="NOT_ANNOTATED_CDS"/>
    <property type="molecule type" value="Genomic_DNA"/>
</dbReference>
<dbReference type="HOGENOM" id="CLU_049556_0_0_1"/>
<accession>M4B480</accession>
<dbReference type="Proteomes" id="UP000011713">
    <property type="component" value="Unassembled WGS sequence"/>
</dbReference>
<comment type="cofactor">
    <cofactor evidence="1">
        <name>Mn(2+)</name>
        <dbReference type="ChEBI" id="CHEBI:29035"/>
    </cofactor>
</comment>
<organism evidence="3 4">
    <name type="scientific">Hyaloperonospora arabidopsidis (strain Emoy2)</name>
    <name type="common">Downy mildew agent</name>
    <name type="synonym">Peronospora arabidopsidis</name>
    <dbReference type="NCBI Taxonomy" id="559515"/>
    <lineage>
        <taxon>Eukaryota</taxon>
        <taxon>Sar</taxon>
        <taxon>Stramenopiles</taxon>
        <taxon>Oomycota</taxon>
        <taxon>Peronosporomycetes</taxon>
        <taxon>Peronosporales</taxon>
        <taxon>Peronosporaceae</taxon>
        <taxon>Hyaloperonospora</taxon>
    </lineage>
</organism>
<dbReference type="Gene3D" id="3.60.40.10">
    <property type="entry name" value="PPM-type phosphatase domain"/>
    <property type="match status" value="1"/>
</dbReference>
<reference evidence="3" key="2">
    <citation type="submission" date="2015-06" db="UniProtKB">
        <authorList>
            <consortium name="EnsemblProtists"/>
        </authorList>
    </citation>
    <scope>IDENTIFICATION</scope>
    <source>
        <strain evidence="3">Emoy2</strain>
    </source>
</reference>
<name>M4B480_HYAAE</name>
<sequence>MGWGSRRPRDRCVLSSTSRVLVQVPPPSRRAMNAAQYLLDRVRTCKALHEMSEKKTRSCFSSVGSATHSFHGDDAVGFGPSYMVVADGVSGTMKASGVLARMLVDETLASLAKLHKRTREKVLSASDVNQSVEVAIKSARKLAKNKGRLDSTISTAFFDKTSRRMFVYTIGDCKCVVFRGRDLVFESDSIIYDFNVPAVVSSNESINYEEDVQIQTFDYEAGDVCFMFSDGVHDNLYVDDIASCVTSVVARSPPTRCRRGAAEELARRTVQRAKDTFTCTSVYIPFAVSAAGFACEALNELKTSNTVDAEEFERFRLQCETIPSLSVTRAAFGKERRVRRLAFYSASNLLAFAHKKQGKRDDISVCAAVLA</sequence>
<dbReference type="GO" id="GO:0046872">
    <property type="term" value="F:metal ion binding"/>
    <property type="evidence" value="ECO:0007669"/>
    <property type="project" value="UniProtKB-UniRule"/>
</dbReference>
<dbReference type="AlphaFoldDB" id="M4B480"/>
<keyword evidence="4" id="KW-1185">Reference proteome</keyword>
<keyword evidence="1" id="KW-0460">Magnesium</keyword>